<dbReference type="EMBL" id="JBDFQZ010000005">
    <property type="protein sequence ID" value="KAK9723703.1"/>
    <property type="molecule type" value="Genomic_DNA"/>
</dbReference>
<dbReference type="Gene3D" id="1.10.110.10">
    <property type="entry name" value="Plant lipid-transfer and hydrophobic proteins"/>
    <property type="match status" value="1"/>
</dbReference>
<reference evidence="5" key="1">
    <citation type="submission" date="2024-03" db="EMBL/GenBank/DDBJ databases">
        <title>WGS assembly of Saponaria officinalis var. Norfolk2.</title>
        <authorList>
            <person name="Jenkins J."/>
            <person name="Shu S."/>
            <person name="Grimwood J."/>
            <person name="Barry K."/>
            <person name="Goodstein D."/>
            <person name="Schmutz J."/>
            <person name="Leebens-Mack J."/>
            <person name="Osbourn A."/>
        </authorList>
    </citation>
    <scope>NUCLEOTIDE SEQUENCE [LARGE SCALE GENOMIC DNA]</scope>
    <source>
        <strain evidence="5">JIC</strain>
    </source>
</reference>
<protein>
    <recommendedName>
        <fullName evidence="2">Non-specific lipid-transfer protein</fullName>
    </recommendedName>
</protein>
<name>A0AAW1KSX7_SAPOF</name>
<evidence type="ECO:0000259" key="4">
    <source>
        <dbReference type="SMART" id="SM00499"/>
    </source>
</evidence>
<feature type="signal peptide" evidence="3">
    <location>
        <begin position="1"/>
        <end position="27"/>
    </location>
</feature>
<dbReference type="SMART" id="SM00499">
    <property type="entry name" value="AAI"/>
    <property type="match status" value="1"/>
</dbReference>
<evidence type="ECO:0000313" key="6">
    <source>
        <dbReference type="Proteomes" id="UP001443914"/>
    </source>
</evidence>
<dbReference type="GO" id="GO:0008289">
    <property type="term" value="F:lipid binding"/>
    <property type="evidence" value="ECO:0007669"/>
    <property type="project" value="UniProtKB-KW"/>
</dbReference>
<keyword evidence="2" id="KW-0813">Transport</keyword>
<evidence type="ECO:0000256" key="1">
    <source>
        <dbReference type="ARBA" id="ARBA00009748"/>
    </source>
</evidence>
<organism evidence="5 6">
    <name type="scientific">Saponaria officinalis</name>
    <name type="common">Common soapwort</name>
    <name type="synonym">Lychnis saponaria</name>
    <dbReference type="NCBI Taxonomy" id="3572"/>
    <lineage>
        <taxon>Eukaryota</taxon>
        <taxon>Viridiplantae</taxon>
        <taxon>Streptophyta</taxon>
        <taxon>Embryophyta</taxon>
        <taxon>Tracheophyta</taxon>
        <taxon>Spermatophyta</taxon>
        <taxon>Magnoliopsida</taxon>
        <taxon>eudicotyledons</taxon>
        <taxon>Gunneridae</taxon>
        <taxon>Pentapetalae</taxon>
        <taxon>Caryophyllales</taxon>
        <taxon>Caryophyllaceae</taxon>
        <taxon>Caryophylleae</taxon>
        <taxon>Saponaria</taxon>
    </lineage>
</organism>
<dbReference type="InterPro" id="IPR016140">
    <property type="entry name" value="Bifunc_inhib/LTP/seed_store"/>
</dbReference>
<dbReference type="PRINTS" id="PR00382">
    <property type="entry name" value="LIPIDTRNSFER"/>
</dbReference>
<dbReference type="InterPro" id="IPR036312">
    <property type="entry name" value="Bifun_inhib/LTP/seed_sf"/>
</dbReference>
<dbReference type="Proteomes" id="UP001443914">
    <property type="component" value="Unassembled WGS sequence"/>
</dbReference>
<accession>A0AAW1KSX7</accession>
<feature type="domain" description="Bifunctional inhibitor/plant lipid transfer protein/seed storage helical" evidence="4">
    <location>
        <begin position="31"/>
        <end position="115"/>
    </location>
</feature>
<dbReference type="SUPFAM" id="SSF47699">
    <property type="entry name" value="Bifunctional inhibitor/lipid-transfer protein/seed storage 2S albumin"/>
    <property type="match status" value="1"/>
</dbReference>
<evidence type="ECO:0000256" key="2">
    <source>
        <dbReference type="RuleBase" id="RU000628"/>
    </source>
</evidence>
<keyword evidence="3" id="KW-0732">Signal</keyword>
<evidence type="ECO:0000256" key="3">
    <source>
        <dbReference type="SAM" id="SignalP"/>
    </source>
</evidence>
<comment type="similarity">
    <text evidence="1 2">Belongs to the plant LTP family.</text>
</comment>
<evidence type="ECO:0000313" key="5">
    <source>
        <dbReference type="EMBL" id="KAK9723703.1"/>
    </source>
</evidence>
<dbReference type="CDD" id="cd01960">
    <property type="entry name" value="nsLTP1"/>
    <property type="match status" value="1"/>
</dbReference>
<dbReference type="GO" id="GO:0006869">
    <property type="term" value="P:lipid transport"/>
    <property type="evidence" value="ECO:0007669"/>
    <property type="project" value="InterPro"/>
</dbReference>
<feature type="chain" id="PRO_5043766225" description="Non-specific lipid-transfer protein" evidence="3">
    <location>
        <begin position="28"/>
        <end position="119"/>
    </location>
</feature>
<keyword evidence="6" id="KW-1185">Reference proteome</keyword>
<dbReference type="Pfam" id="PF00234">
    <property type="entry name" value="Tryp_alpha_amyl"/>
    <property type="match status" value="1"/>
</dbReference>
<proteinExistence type="inferred from homology"/>
<dbReference type="AlphaFoldDB" id="A0AAW1KSX7"/>
<comment type="function">
    <text evidence="2">Plant non-specific lipid-transfer proteins transfer phospholipids as well as galactolipids across membranes. May play a role in wax or cutin deposition in the cell walls of expanding epidermal cells and certain secretory tissues.</text>
</comment>
<keyword evidence="2" id="KW-0446">Lipid-binding</keyword>
<sequence>MVSSVILKLACAAVLLCIAVSAQRADASITCGVVTEKLASCLGFLEDGQGPTPGCCKGVKDLKNMAATTDDRRAACRCMKSAATAIPSINPVYSAELPVKCGVNLPLPAGAQTDCSKIQ</sequence>
<comment type="caution">
    <text evidence="5">The sequence shown here is derived from an EMBL/GenBank/DDBJ whole genome shotgun (WGS) entry which is preliminary data.</text>
</comment>
<dbReference type="InterPro" id="IPR000528">
    <property type="entry name" value="Plant_nsLTP"/>
</dbReference>
<gene>
    <name evidence="5" type="ORF">RND81_05G019000</name>
</gene>
<dbReference type="PANTHER" id="PTHR33076">
    <property type="entry name" value="NON-SPECIFIC LIPID-TRANSFER PROTEIN 2-RELATED"/>
    <property type="match status" value="1"/>
</dbReference>